<sequence length="63" mass="7177">MRQAALEGEIEQGLNRAKHVTEELTDEVNNIMDQVSDIVNLPKLDDSEVNLGVYDAKRHRDSR</sequence>
<dbReference type="EMBL" id="NHNT01000002">
    <property type="protein sequence ID" value="OUZ39748.1"/>
    <property type="molecule type" value="Genomic_DNA"/>
</dbReference>
<organism evidence="3 4">
    <name type="scientific">Solibacillus kalamii</name>
    <dbReference type="NCBI Taxonomy" id="1748298"/>
    <lineage>
        <taxon>Bacteria</taxon>
        <taxon>Bacillati</taxon>
        <taxon>Bacillota</taxon>
        <taxon>Bacilli</taxon>
        <taxon>Bacillales</taxon>
        <taxon>Caryophanaceae</taxon>
        <taxon>Solibacillus</taxon>
    </lineage>
</organism>
<protein>
    <recommendedName>
        <fullName evidence="2">LXG domain-containing protein</fullName>
    </recommendedName>
</protein>
<dbReference type="Proteomes" id="UP000196594">
    <property type="component" value="Unassembled WGS sequence"/>
</dbReference>
<keyword evidence="4" id="KW-1185">Reference proteome</keyword>
<evidence type="ECO:0000313" key="4">
    <source>
        <dbReference type="Proteomes" id="UP000196594"/>
    </source>
</evidence>
<feature type="domain" description="LXG" evidence="2">
    <location>
        <begin position="2"/>
        <end position="61"/>
    </location>
</feature>
<comment type="caution">
    <text evidence="3">The sequence shown here is derived from an EMBL/GenBank/DDBJ whole genome shotgun (WGS) entry which is preliminary data.</text>
</comment>
<comment type="similarity">
    <text evidence="1">In the N-terminal section; belongs to the LXG family.</text>
</comment>
<name>A0ABX3ZJA4_9BACL</name>
<gene>
    <name evidence="3" type="ORF">CBM15_04365</name>
</gene>
<evidence type="ECO:0000259" key="2">
    <source>
        <dbReference type="Pfam" id="PF04740"/>
    </source>
</evidence>
<dbReference type="InterPro" id="IPR006829">
    <property type="entry name" value="LXG_dom"/>
</dbReference>
<dbReference type="Pfam" id="PF04740">
    <property type="entry name" value="LXG"/>
    <property type="match status" value="1"/>
</dbReference>
<evidence type="ECO:0000313" key="3">
    <source>
        <dbReference type="EMBL" id="OUZ39748.1"/>
    </source>
</evidence>
<proteinExistence type="inferred from homology"/>
<accession>A0ABX3ZJA4</accession>
<evidence type="ECO:0000256" key="1">
    <source>
        <dbReference type="ARBA" id="ARBA00034117"/>
    </source>
</evidence>
<reference evidence="3 4" key="1">
    <citation type="journal article" date="2017" name="Int. J. Syst. Evol. Microbiol.">
        <title>Solibacillus kalamii sp. nov., isolated from a high-efficiency particulate arrestance filter system used in the International Space Station.</title>
        <authorList>
            <person name="Checinska Sielaff A."/>
            <person name="Kumar R.M."/>
            <person name="Pal D."/>
            <person name="Mayilraj S."/>
            <person name="Venkateswaran K."/>
        </authorList>
    </citation>
    <scope>NUCLEOTIDE SEQUENCE [LARGE SCALE GENOMIC DNA]</scope>
    <source>
        <strain evidence="3 4">ISSFR-015</strain>
    </source>
</reference>